<dbReference type="AlphaFoldDB" id="W9YW61"/>
<dbReference type="eggNOG" id="KOG1382">
    <property type="taxonomic scope" value="Eukaryota"/>
</dbReference>
<dbReference type="Proteomes" id="UP000019478">
    <property type="component" value="Unassembled WGS sequence"/>
</dbReference>
<dbReference type="Gene3D" id="3.40.50.1240">
    <property type="entry name" value="Phosphoglycerate mutase-like"/>
    <property type="match status" value="1"/>
</dbReference>
<organism evidence="2 3">
    <name type="scientific">Capronia epimyces CBS 606.96</name>
    <dbReference type="NCBI Taxonomy" id="1182542"/>
    <lineage>
        <taxon>Eukaryota</taxon>
        <taxon>Fungi</taxon>
        <taxon>Dikarya</taxon>
        <taxon>Ascomycota</taxon>
        <taxon>Pezizomycotina</taxon>
        <taxon>Eurotiomycetes</taxon>
        <taxon>Chaetothyriomycetidae</taxon>
        <taxon>Chaetothyriales</taxon>
        <taxon>Herpotrichiellaceae</taxon>
        <taxon>Capronia</taxon>
    </lineage>
</organism>
<dbReference type="EMBL" id="AMGY01000003">
    <property type="protein sequence ID" value="EXJ86519.1"/>
    <property type="molecule type" value="Genomic_DNA"/>
</dbReference>
<name>W9YW61_9EURO</name>
<accession>W9YW61</accession>
<dbReference type="STRING" id="1182542.W9YW61"/>
<protein>
    <recommendedName>
        <fullName evidence="4">3-phytase</fullName>
    </recommendedName>
</protein>
<evidence type="ECO:0000256" key="1">
    <source>
        <dbReference type="ARBA" id="ARBA00022801"/>
    </source>
</evidence>
<evidence type="ECO:0008006" key="4">
    <source>
        <dbReference type="Google" id="ProtNLM"/>
    </source>
</evidence>
<dbReference type="CDD" id="cd07061">
    <property type="entry name" value="HP_HAP_like"/>
    <property type="match status" value="1"/>
</dbReference>
<keyword evidence="1" id="KW-0378">Hydrolase</keyword>
<dbReference type="Pfam" id="PF00328">
    <property type="entry name" value="His_Phos_2"/>
    <property type="match status" value="1"/>
</dbReference>
<dbReference type="GeneID" id="19167598"/>
<dbReference type="GO" id="GO:0009277">
    <property type="term" value="C:fungal-type cell wall"/>
    <property type="evidence" value="ECO:0007669"/>
    <property type="project" value="TreeGrafter"/>
</dbReference>
<dbReference type="HOGENOM" id="CLU_020880_3_1_1"/>
<keyword evidence="3" id="KW-1185">Reference proteome</keyword>
<dbReference type="InterPro" id="IPR029033">
    <property type="entry name" value="His_PPase_superfam"/>
</dbReference>
<gene>
    <name evidence="2" type="ORF">A1O3_03470</name>
</gene>
<reference evidence="2 3" key="1">
    <citation type="submission" date="2013-03" db="EMBL/GenBank/DDBJ databases">
        <title>The Genome Sequence of Capronia epimyces CBS 606.96.</title>
        <authorList>
            <consortium name="The Broad Institute Genomics Platform"/>
            <person name="Cuomo C."/>
            <person name="de Hoog S."/>
            <person name="Gorbushina A."/>
            <person name="Walker B."/>
            <person name="Young S.K."/>
            <person name="Zeng Q."/>
            <person name="Gargeya S."/>
            <person name="Fitzgerald M."/>
            <person name="Haas B."/>
            <person name="Abouelleil A."/>
            <person name="Allen A.W."/>
            <person name="Alvarado L."/>
            <person name="Arachchi H.M."/>
            <person name="Berlin A.M."/>
            <person name="Chapman S.B."/>
            <person name="Gainer-Dewar J."/>
            <person name="Goldberg J."/>
            <person name="Griggs A."/>
            <person name="Gujja S."/>
            <person name="Hansen M."/>
            <person name="Howarth C."/>
            <person name="Imamovic A."/>
            <person name="Ireland A."/>
            <person name="Larimer J."/>
            <person name="McCowan C."/>
            <person name="Murphy C."/>
            <person name="Pearson M."/>
            <person name="Poon T.W."/>
            <person name="Priest M."/>
            <person name="Roberts A."/>
            <person name="Saif S."/>
            <person name="Shea T."/>
            <person name="Sisk P."/>
            <person name="Sykes S."/>
            <person name="Wortman J."/>
            <person name="Nusbaum C."/>
            <person name="Birren B."/>
        </authorList>
    </citation>
    <scope>NUCLEOTIDE SEQUENCE [LARGE SCALE GENOMIC DNA]</scope>
    <source>
        <strain evidence="2 3">CBS 606.96</strain>
    </source>
</reference>
<dbReference type="RefSeq" id="XP_007731798.1">
    <property type="nucleotide sequence ID" value="XM_007733608.1"/>
</dbReference>
<sequence>MPATPSKAKKSKTIAPGLWRRRLFLVILIAISAFLAASFLGQIRNEVCQTSSLLPTFGLCPAVLVAIWDLFYHLGGNGPWIPKIDGIGYSDALLPEECSVDQVHVLSRHAERYPTRNAGARHLQLLDRLRSPEVTLKGSLSFLESWTYFTDPYSPAFENLTAAGPYAGTVQAFNTGKSLRERYDHLVPKDRTTKFWSCSSPRDVLTAKYFADGFFGLNWSSDGSAHLEVIPEDEDRGADTLTPGDTCHNYTRDVEYGHDHGYRKLDEWQRVFTAPIARRLAQVAQGLDLSHVDIYSMMEMCGFEILARGSSAWCNVFTHEEWSHFAYARDLLHFYRAGPGNAYAGVMGWLWLDATQNLMSNKSSEDVYFSFVHDGDIVPVMAALQILNEHSVVQELPSNRMKWDRRWKTSDVVPMGGRLVLERIACGTKFQASPKEHFIRLFVNDGLMRFPGLPSINKIKHAVRLADFQKFVASRKDFFGDFRQVCNLSQDAPDKITFLHQ</sequence>
<evidence type="ECO:0000313" key="3">
    <source>
        <dbReference type="Proteomes" id="UP000019478"/>
    </source>
</evidence>
<dbReference type="PANTHER" id="PTHR20963">
    <property type="entry name" value="MULTIPLE INOSITOL POLYPHOSPHATE PHOSPHATASE-RELATED"/>
    <property type="match status" value="1"/>
</dbReference>
<dbReference type="InterPro" id="IPR000560">
    <property type="entry name" value="His_Pase_clade-2"/>
</dbReference>
<evidence type="ECO:0000313" key="2">
    <source>
        <dbReference type="EMBL" id="EXJ86519.1"/>
    </source>
</evidence>
<dbReference type="GO" id="GO:0003993">
    <property type="term" value="F:acid phosphatase activity"/>
    <property type="evidence" value="ECO:0007669"/>
    <property type="project" value="TreeGrafter"/>
</dbReference>
<proteinExistence type="predicted"/>
<dbReference type="PANTHER" id="PTHR20963:SF18">
    <property type="entry name" value="ACID PHOSPHATASE PHO11-RELATED"/>
    <property type="match status" value="1"/>
</dbReference>
<dbReference type="OrthoDB" id="6509975at2759"/>
<comment type="caution">
    <text evidence="2">The sequence shown here is derived from an EMBL/GenBank/DDBJ whole genome shotgun (WGS) entry which is preliminary data.</text>
</comment>
<dbReference type="SUPFAM" id="SSF53254">
    <property type="entry name" value="Phosphoglycerate mutase-like"/>
    <property type="match status" value="1"/>
</dbReference>